<organism evidence="10">
    <name type="scientific">Chironex fleckeri</name>
    <name type="common">Australian box jellyfish</name>
    <dbReference type="NCBI Taxonomy" id="45396"/>
    <lineage>
        <taxon>Eukaryota</taxon>
        <taxon>Metazoa</taxon>
        <taxon>Cnidaria</taxon>
        <taxon>Cubozoa</taxon>
        <taxon>Chirodropida</taxon>
        <taxon>Chirodropidae</taxon>
        <taxon>Chironex</taxon>
    </lineage>
</organism>
<dbReference type="EMBL" id="JN700968">
    <property type="protein sequence ID" value="AET13169.1"/>
    <property type="molecule type" value="Genomic_DNA"/>
</dbReference>
<evidence type="ECO:0000256" key="3">
    <source>
        <dbReference type="ARBA" id="ARBA00021007"/>
    </source>
</evidence>
<evidence type="ECO:0000256" key="2">
    <source>
        <dbReference type="ARBA" id="ARBA00008472"/>
    </source>
</evidence>
<dbReference type="InterPro" id="IPR038430">
    <property type="entry name" value="NDAH_ubi_oxred_su3_sf"/>
</dbReference>
<evidence type="ECO:0000256" key="9">
    <source>
        <dbReference type="RuleBase" id="RU003640"/>
    </source>
</evidence>
<comment type="subcellular location">
    <subcellularLocation>
        <location evidence="1">Membrane</location>
    </subcellularLocation>
    <subcellularLocation>
        <location evidence="9">Mitochondrion membrane</location>
        <topology evidence="9">Multi-pass membrane protein</topology>
    </subcellularLocation>
</comment>
<sequence>MEGLVLVLSITFSALLSVVIGFAAWFFSTKTPDKEKLSPYECGFDPIDQLGNPVSVKFFLIAILFLVFDLEVALLLPWSRTVGAIPLYNQGLVWVFILFLVWGLVYEWVAGGLDWE</sequence>
<evidence type="ECO:0000256" key="1">
    <source>
        <dbReference type="ARBA" id="ARBA00004370"/>
    </source>
</evidence>
<keyword evidence="9" id="KW-0830">Ubiquinone</keyword>
<evidence type="ECO:0000256" key="8">
    <source>
        <dbReference type="ARBA" id="ARBA00049551"/>
    </source>
</evidence>
<keyword evidence="4 9" id="KW-0813">Transport</keyword>
<dbReference type="PANTHER" id="PTHR11058">
    <property type="entry name" value="NADH-UBIQUINONE OXIDOREDUCTASE CHAIN 3"/>
    <property type="match status" value="1"/>
</dbReference>
<keyword evidence="10" id="KW-0560">Oxidoreductase</keyword>
<evidence type="ECO:0000256" key="6">
    <source>
        <dbReference type="ARBA" id="ARBA00022989"/>
    </source>
</evidence>
<keyword evidence="9" id="KW-0520">NAD</keyword>
<evidence type="ECO:0000256" key="7">
    <source>
        <dbReference type="ARBA" id="ARBA00023136"/>
    </source>
</evidence>
<dbReference type="AlphaFoldDB" id="G9IT32"/>
<dbReference type="GO" id="GO:0016491">
    <property type="term" value="F:oxidoreductase activity"/>
    <property type="evidence" value="ECO:0007669"/>
    <property type="project" value="UniProtKB-KW"/>
</dbReference>
<feature type="transmembrane region" description="Helical" evidence="9">
    <location>
        <begin position="91"/>
        <end position="109"/>
    </location>
</feature>
<protein>
    <recommendedName>
        <fullName evidence="3 9">NADH-ubiquinone oxidoreductase chain 3</fullName>
        <ecNumber evidence="9">7.1.1.2</ecNumber>
    </recommendedName>
</protein>
<dbReference type="Gene3D" id="1.20.58.1610">
    <property type="entry name" value="NADH:ubiquinone/plastoquinone oxidoreductase, chain 3"/>
    <property type="match status" value="1"/>
</dbReference>
<evidence type="ECO:0000256" key="5">
    <source>
        <dbReference type="ARBA" id="ARBA00022692"/>
    </source>
</evidence>
<feature type="transmembrane region" description="Helical" evidence="9">
    <location>
        <begin position="6"/>
        <end position="27"/>
    </location>
</feature>
<dbReference type="GO" id="GO:0008137">
    <property type="term" value="F:NADH dehydrogenase (ubiquinone) activity"/>
    <property type="evidence" value="ECO:0007669"/>
    <property type="project" value="UniProtKB-UniRule"/>
</dbReference>
<dbReference type="GO" id="GO:0031966">
    <property type="term" value="C:mitochondrial membrane"/>
    <property type="evidence" value="ECO:0007669"/>
    <property type="project" value="UniProtKB-SubCell"/>
</dbReference>
<comment type="catalytic activity">
    <reaction evidence="8 9">
        <text>a ubiquinone + NADH + 5 H(+)(in) = a ubiquinol + NAD(+) + 4 H(+)(out)</text>
        <dbReference type="Rhea" id="RHEA:29091"/>
        <dbReference type="Rhea" id="RHEA-COMP:9565"/>
        <dbReference type="Rhea" id="RHEA-COMP:9566"/>
        <dbReference type="ChEBI" id="CHEBI:15378"/>
        <dbReference type="ChEBI" id="CHEBI:16389"/>
        <dbReference type="ChEBI" id="CHEBI:17976"/>
        <dbReference type="ChEBI" id="CHEBI:57540"/>
        <dbReference type="ChEBI" id="CHEBI:57945"/>
        <dbReference type="EC" id="7.1.1.2"/>
    </reaction>
</comment>
<comment type="similarity">
    <text evidence="2 9">Belongs to the complex I subunit 3 family.</text>
</comment>
<comment type="function">
    <text evidence="9">Core subunit of the mitochondrial membrane respiratory chain NADH dehydrogenase (Complex I) which catalyzes electron transfer from NADH through the respiratory chain, using ubiquinone as an electron acceptor. Essential for the catalytic activity of complex I.</text>
</comment>
<geneLocation type="mitochondrion" evidence="10"/>
<keyword evidence="6 9" id="KW-1133">Transmembrane helix</keyword>
<dbReference type="PANTHER" id="PTHR11058:SF9">
    <property type="entry name" value="NADH-UBIQUINONE OXIDOREDUCTASE CHAIN 3"/>
    <property type="match status" value="1"/>
</dbReference>
<keyword evidence="9 10" id="KW-0496">Mitochondrion</keyword>
<evidence type="ECO:0000313" key="10">
    <source>
        <dbReference type="EMBL" id="AET13169.1"/>
    </source>
</evidence>
<dbReference type="EC" id="7.1.1.2" evidence="9"/>
<accession>G9IT32</accession>
<keyword evidence="9" id="KW-1278">Translocase</keyword>
<keyword evidence="7 9" id="KW-0472">Membrane</keyword>
<feature type="transmembrane region" description="Helical" evidence="9">
    <location>
        <begin position="58"/>
        <end position="79"/>
    </location>
</feature>
<dbReference type="InterPro" id="IPR000440">
    <property type="entry name" value="NADH_UbQ/plastoQ_OxRdtase_su3"/>
</dbReference>
<dbReference type="Pfam" id="PF00507">
    <property type="entry name" value="Oxidored_q4"/>
    <property type="match status" value="1"/>
</dbReference>
<proteinExistence type="inferred from homology"/>
<evidence type="ECO:0000256" key="4">
    <source>
        <dbReference type="ARBA" id="ARBA00022448"/>
    </source>
</evidence>
<dbReference type="GO" id="GO:0030964">
    <property type="term" value="C:NADH dehydrogenase complex"/>
    <property type="evidence" value="ECO:0007669"/>
    <property type="project" value="TreeGrafter"/>
</dbReference>
<keyword evidence="9" id="KW-0249">Electron transport</keyword>
<keyword evidence="9" id="KW-0679">Respiratory chain</keyword>
<gene>
    <name evidence="10" type="primary">nad3</name>
</gene>
<reference evidence="10" key="1">
    <citation type="journal article" date="2012" name="Genome Biol. Evol.">
        <title>Evolution of linear mitochondrial genomes in medusozoan cnidarians.</title>
        <authorList>
            <person name="Kayal E."/>
            <person name="Bentlage B."/>
            <person name="Collins A.G."/>
            <person name="Kayal M."/>
            <person name="Pirro S."/>
            <person name="Lavrov D.V."/>
        </authorList>
    </citation>
    <scope>NUCLEOTIDE SEQUENCE</scope>
</reference>
<keyword evidence="5 9" id="KW-0812">Transmembrane</keyword>
<name>G9IT32_CHIFL</name>